<evidence type="ECO:0008006" key="5">
    <source>
        <dbReference type="Google" id="ProtNLM"/>
    </source>
</evidence>
<dbReference type="EMBL" id="JBHTAC010000047">
    <property type="protein sequence ID" value="MFC7246933.1"/>
    <property type="molecule type" value="Genomic_DNA"/>
</dbReference>
<dbReference type="SUPFAM" id="SSF52540">
    <property type="entry name" value="P-loop containing nucleoside triphosphate hydrolases"/>
    <property type="match status" value="1"/>
</dbReference>
<accession>A0ABW2H4U8</accession>
<dbReference type="RefSeq" id="WP_376809711.1">
    <property type="nucleotide sequence ID" value="NZ_JBHTAC010000047.1"/>
</dbReference>
<reference evidence="4" key="1">
    <citation type="journal article" date="2019" name="Int. J. Syst. Evol. Microbiol.">
        <title>The Global Catalogue of Microorganisms (GCM) 10K type strain sequencing project: providing services to taxonomists for standard genome sequencing and annotation.</title>
        <authorList>
            <consortium name="The Broad Institute Genomics Platform"/>
            <consortium name="The Broad Institute Genome Sequencing Center for Infectious Disease"/>
            <person name="Wu L."/>
            <person name="Ma J."/>
        </authorList>
    </citation>
    <scope>NUCLEOTIDE SEQUENCE [LARGE SCALE GENOMIC DNA]</scope>
    <source>
        <strain evidence="4">CGMCC 1.9106</strain>
    </source>
</reference>
<keyword evidence="4" id="KW-1185">Reference proteome</keyword>
<evidence type="ECO:0000313" key="4">
    <source>
        <dbReference type="Proteomes" id="UP001596392"/>
    </source>
</evidence>
<sequence>MSDSSGDLADRVALDARLERKTVLGVLQKFEIPLVTAAALPRPLRLDRVRLVGERSVDPIGPFDQEFAFSTGTTAFVADNFKGKSSLLELITWCVRGSRRGDLQAIIRSWLSQVECDAYVAGRHLGYRLELSEGQLVRGRVLTGPSAESLRGGPGAPGVSEILSVSDEEAYADGVSALMLDLLNLDRIESASSQSADGKARHGWPAYFGAIYLPAGGDRALLGEVMMGGLPGRLLQVFLDLPSAAQLTKVKAIRDSRRASARADSDDAVRLIALQISQRTEAAEVLEQRQLRLAELADDNPEPASKVAERVQQLSAQLVQAEARKRDAQRTFDAAHDQRQDDERQVNNLRESAAARALFHALDPQACPRCEAPVTRERKAAEKNDSHCSVCTTPVAVDADDEDLRRQVLAEASERTEASRKAERAARRLLTEAERAVTQTGEDLRSAELQLGAAEKALQSSERATLTAEIARLEGFLSALTLPTLVADSPRDDIDAVLDSAAKILEADGVEASRSLFEALNAEILDLAKRFGIKDLSEVKIDRGARLKIIKPGGPPEYFKYQSPGERLRLRIAVAIALLRVGNKFGIATHPGLLMIDSPKAEEVQDIDASALFSALSELTQETPGLQILVTTVDEPLVRRVLDDDKIFAPAEPGGPLW</sequence>
<feature type="coiled-coil region" evidence="1">
    <location>
        <begin position="430"/>
        <end position="464"/>
    </location>
</feature>
<proteinExistence type="predicted"/>
<comment type="caution">
    <text evidence="3">The sequence shown here is derived from an EMBL/GenBank/DDBJ whole genome shotgun (WGS) entry which is preliminary data.</text>
</comment>
<evidence type="ECO:0000256" key="1">
    <source>
        <dbReference type="SAM" id="Coils"/>
    </source>
</evidence>
<dbReference type="Gene3D" id="3.40.50.300">
    <property type="entry name" value="P-loop containing nucleotide triphosphate hydrolases"/>
    <property type="match status" value="2"/>
</dbReference>
<dbReference type="InterPro" id="IPR027417">
    <property type="entry name" value="P-loop_NTPase"/>
</dbReference>
<protein>
    <recommendedName>
        <fullName evidence="5">AAA domain-containing protein</fullName>
    </recommendedName>
</protein>
<gene>
    <name evidence="3" type="ORF">ACFQO7_31025</name>
</gene>
<feature type="region of interest" description="Disordered" evidence="2">
    <location>
        <begin position="325"/>
        <end position="345"/>
    </location>
</feature>
<organism evidence="3 4">
    <name type="scientific">Catellatospora aurea</name>
    <dbReference type="NCBI Taxonomy" id="1337874"/>
    <lineage>
        <taxon>Bacteria</taxon>
        <taxon>Bacillati</taxon>
        <taxon>Actinomycetota</taxon>
        <taxon>Actinomycetes</taxon>
        <taxon>Micromonosporales</taxon>
        <taxon>Micromonosporaceae</taxon>
        <taxon>Catellatospora</taxon>
    </lineage>
</organism>
<evidence type="ECO:0000256" key="2">
    <source>
        <dbReference type="SAM" id="MobiDB-lite"/>
    </source>
</evidence>
<dbReference type="Proteomes" id="UP001596392">
    <property type="component" value="Unassembled WGS sequence"/>
</dbReference>
<name>A0ABW2H4U8_9ACTN</name>
<keyword evidence="1" id="KW-0175">Coiled coil</keyword>
<evidence type="ECO:0000313" key="3">
    <source>
        <dbReference type="EMBL" id="MFC7246933.1"/>
    </source>
</evidence>